<gene>
    <name evidence="3" type="ORF">D9O29_08815</name>
</gene>
<dbReference type="CDD" id="cd16363">
    <property type="entry name" value="Col_Im_like"/>
    <property type="match status" value="1"/>
</dbReference>
<name>A0ABY3LGH2_9GAMM</name>
<dbReference type="InterPro" id="IPR000290">
    <property type="entry name" value="Colicin_pyocin"/>
</dbReference>
<keyword evidence="2" id="KW-0079">Bacteriocin immunity</keyword>
<comment type="caution">
    <text evidence="3">The sequence shown here is derived from an EMBL/GenBank/DDBJ whole genome shotgun (WGS) entry which is preliminary data.</text>
</comment>
<evidence type="ECO:0000313" key="3">
    <source>
        <dbReference type="EMBL" id="TXL79003.1"/>
    </source>
</evidence>
<comment type="similarity">
    <text evidence="1">Belongs to the colicins ColE2/ColE8/ColE9 and pyocins S1/S2 family.</text>
</comment>
<dbReference type="InterPro" id="IPR035900">
    <property type="entry name" value="Colicin_E_sf"/>
</dbReference>
<dbReference type="EMBL" id="RCNL01000003">
    <property type="protein sequence ID" value="TXL79003.1"/>
    <property type="molecule type" value="Genomic_DNA"/>
</dbReference>
<keyword evidence="4" id="KW-1185">Reference proteome</keyword>
<dbReference type="Gene3D" id="1.10.1200.20">
    <property type="entry name" value="Colicin E immunity protein"/>
    <property type="match status" value="1"/>
</dbReference>
<dbReference type="PRINTS" id="PR01299">
    <property type="entry name" value="PYOCIN"/>
</dbReference>
<dbReference type="SUPFAM" id="SSF47345">
    <property type="entry name" value="Colicin E immunity proteins"/>
    <property type="match status" value="1"/>
</dbReference>
<reference evidence="3 4" key="1">
    <citation type="submission" date="2018-10" db="EMBL/GenBank/DDBJ databases">
        <title>Draft genome sequence of Pantoea vagans isolated from corpses of the sugarcane aphid Melanaphis sacchari Zehntner.</title>
        <authorList>
            <person name="Toledo E."/>
            <person name="Pena G."/>
            <person name="Lozano L."/>
        </authorList>
    </citation>
    <scope>NUCLEOTIDE SEQUENCE [LARGE SCALE GENOMIC DNA]</scope>
    <source>
        <strain evidence="3 4">ET-90</strain>
    </source>
</reference>
<evidence type="ECO:0000313" key="4">
    <source>
        <dbReference type="Proteomes" id="UP000426772"/>
    </source>
</evidence>
<protein>
    <submittedName>
        <fullName evidence="3">Bacteriocin immunity protein</fullName>
    </submittedName>
</protein>
<accession>A0ABY3LGH2</accession>
<dbReference type="Proteomes" id="UP000426772">
    <property type="component" value="Unassembled WGS sequence"/>
</dbReference>
<evidence type="ECO:0000256" key="1">
    <source>
        <dbReference type="ARBA" id="ARBA00009346"/>
    </source>
</evidence>
<organism evidence="3 4">
    <name type="scientific">Pantoea vagans</name>
    <dbReference type="NCBI Taxonomy" id="470934"/>
    <lineage>
        <taxon>Bacteria</taxon>
        <taxon>Pseudomonadati</taxon>
        <taxon>Pseudomonadota</taxon>
        <taxon>Gammaproteobacteria</taxon>
        <taxon>Enterobacterales</taxon>
        <taxon>Erwiniaceae</taxon>
        <taxon>Pantoea</taxon>
    </lineage>
</organism>
<evidence type="ECO:0000256" key="2">
    <source>
        <dbReference type="ARBA" id="ARBA00023025"/>
    </source>
</evidence>
<proteinExistence type="inferred from homology"/>
<dbReference type="Pfam" id="PF01320">
    <property type="entry name" value="Colicin_Pyocin"/>
    <property type="match status" value="1"/>
</dbReference>
<sequence length="83" mass="9338">MKLKPRFYDYTEAEFTQLVSEICSAKGGEAHQDKLLENFISVSEHPEGSDLIFYSEDKDATPVKIVATVKAWRKAHGKSGFKS</sequence>